<keyword evidence="2" id="KW-1185">Reference proteome</keyword>
<accession>A0A6I6K177</accession>
<protein>
    <submittedName>
        <fullName evidence="1">Uncharacterized protein</fullName>
    </submittedName>
</protein>
<evidence type="ECO:0000313" key="2">
    <source>
        <dbReference type="Proteomes" id="UP000428260"/>
    </source>
</evidence>
<name>A0A6I6K177_9BACT</name>
<evidence type="ECO:0000313" key="1">
    <source>
        <dbReference type="EMBL" id="QGY46172.1"/>
    </source>
</evidence>
<sequence>MYFEDYQKNKILMILDNFCREYCSKDAAELFRNTLKNSVWHNEYSDNIGIFEANRNQSFKKVDE</sequence>
<dbReference type="AlphaFoldDB" id="A0A6I6K177"/>
<dbReference type="Proteomes" id="UP000428260">
    <property type="component" value="Chromosome"/>
</dbReference>
<dbReference type="KEGG" id="mcos:GM418_21635"/>
<organism evidence="1 2">
    <name type="scientific">Maribellus comscasis</name>
    <dbReference type="NCBI Taxonomy" id="2681766"/>
    <lineage>
        <taxon>Bacteria</taxon>
        <taxon>Pseudomonadati</taxon>
        <taxon>Bacteroidota</taxon>
        <taxon>Bacteroidia</taxon>
        <taxon>Marinilabiliales</taxon>
        <taxon>Prolixibacteraceae</taxon>
        <taxon>Maribellus</taxon>
    </lineage>
</organism>
<dbReference type="EMBL" id="CP046401">
    <property type="protein sequence ID" value="QGY46172.1"/>
    <property type="molecule type" value="Genomic_DNA"/>
</dbReference>
<reference evidence="1 2" key="1">
    <citation type="submission" date="2019-11" db="EMBL/GenBank/DDBJ databases">
        <authorList>
            <person name="Zheng R.K."/>
            <person name="Sun C.M."/>
        </authorList>
    </citation>
    <scope>NUCLEOTIDE SEQUENCE [LARGE SCALE GENOMIC DNA]</scope>
    <source>
        <strain evidence="1 2">WC007</strain>
    </source>
</reference>
<dbReference type="RefSeq" id="WP_158869308.1">
    <property type="nucleotide sequence ID" value="NZ_CP046401.1"/>
</dbReference>
<gene>
    <name evidence="1" type="ORF">GM418_21635</name>
</gene>
<proteinExistence type="predicted"/>